<dbReference type="EMBL" id="CP002546">
    <property type="protein sequence ID" value="ADY62064.1"/>
    <property type="molecule type" value="Genomic_DNA"/>
</dbReference>
<protein>
    <submittedName>
        <fullName evidence="3">Transposase</fullName>
    </submittedName>
</protein>
<dbReference type="eggNOG" id="COG3293">
    <property type="taxonomic scope" value="Bacteria"/>
</dbReference>
<dbReference type="InterPro" id="IPR052909">
    <property type="entry name" value="Transposase_6_like"/>
</dbReference>
<dbReference type="AlphaFoldDB" id="F0SLF8"/>
<dbReference type="InterPro" id="IPR025161">
    <property type="entry name" value="IS402-like_dom"/>
</dbReference>
<proteinExistence type="predicted"/>
<evidence type="ECO:0000256" key="1">
    <source>
        <dbReference type="SAM" id="MobiDB-lite"/>
    </source>
</evidence>
<accession>F0SLF8</accession>
<dbReference type="NCBIfam" id="NF033580">
    <property type="entry name" value="transpos_IS5_3"/>
    <property type="match status" value="1"/>
</dbReference>
<dbReference type="HOGENOM" id="CLU_055261_2_1_0"/>
<feature type="compositionally biased region" description="Polar residues" evidence="1">
    <location>
        <begin position="103"/>
        <end position="112"/>
    </location>
</feature>
<evidence type="ECO:0000313" key="4">
    <source>
        <dbReference type="Proteomes" id="UP000006860"/>
    </source>
</evidence>
<dbReference type="RefSeq" id="WP_013630769.1">
    <property type="nucleotide sequence ID" value="NC_015174.1"/>
</dbReference>
<dbReference type="Pfam" id="PF13340">
    <property type="entry name" value="DUF4096"/>
    <property type="match status" value="1"/>
</dbReference>
<dbReference type="Proteomes" id="UP000006860">
    <property type="component" value="Chromosome"/>
</dbReference>
<feature type="region of interest" description="Disordered" evidence="1">
    <location>
        <begin position="103"/>
        <end position="134"/>
    </location>
</feature>
<organism evidence="3 4">
    <name type="scientific">Rubinisphaera brasiliensis (strain ATCC 49424 / DSM 5305 / JCM 21570 / IAM 15109 / NBRC 103401 / IFAM 1448)</name>
    <name type="common">Planctomyces brasiliensis</name>
    <dbReference type="NCBI Taxonomy" id="756272"/>
    <lineage>
        <taxon>Bacteria</taxon>
        <taxon>Pseudomonadati</taxon>
        <taxon>Planctomycetota</taxon>
        <taxon>Planctomycetia</taxon>
        <taxon>Planctomycetales</taxon>
        <taxon>Planctomycetaceae</taxon>
        <taxon>Rubinisphaera</taxon>
    </lineage>
</organism>
<evidence type="ECO:0000313" key="3">
    <source>
        <dbReference type="EMBL" id="ADY62064.1"/>
    </source>
</evidence>
<dbReference type="PANTHER" id="PTHR46637">
    <property type="entry name" value="TIS1421-TRANSPOSASE PROTEIN A"/>
    <property type="match status" value="1"/>
</dbReference>
<reference evidence="4" key="1">
    <citation type="submission" date="2011-02" db="EMBL/GenBank/DDBJ databases">
        <title>The complete genome of Planctomyces brasiliensis DSM 5305.</title>
        <authorList>
            <person name="Lucas S."/>
            <person name="Copeland A."/>
            <person name="Lapidus A."/>
            <person name="Bruce D."/>
            <person name="Goodwin L."/>
            <person name="Pitluck S."/>
            <person name="Kyrpides N."/>
            <person name="Mavromatis K."/>
            <person name="Pagani I."/>
            <person name="Ivanova N."/>
            <person name="Ovchinnikova G."/>
            <person name="Lu M."/>
            <person name="Detter J.C."/>
            <person name="Han C."/>
            <person name="Land M."/>
            <person name="Hauser L."/>
            <person name="Markowitz V."/>
            <person name="Cheng J.-F."/>
            <person name="Hugenholtz P."/>
            <person name="Woyke T."/>
            <person name="Wu D."/>
            <person name="Tindall B."/>
            <person name="Pomrenke H.G."/>
            <person name="Brambilla E."/>
            <person name="Klenk H.-P."/>
            <person name="Eisen J.A."/>
        </authorList>
    </citation>
    <scope>NUCLEOTIDE SEQUENCE [LARGE SCALE GENOMIC DNA]</scope>
    <source>
        <strain evidence="4">ATCC 49424 / DSM 5305 / JCM 21570 / NBRC 103401 / IFAM 1448</strain>
    </source>
</reference>
<keyword evidence="4" id="KW-1185">Reference proteome</keyword>
<gene>
    <name evidence="3" type="ordered locus">Plabr_4493</name>
</gene>
<sequence>MRRRHELTDAQWEAIKDLLPGKASDPGRTAGDNRLFVNAVLYVLKTGVPWADLPERFGNSNSVWRRFDRWCEKGIWEQVFQAIGEKELEEELKEIHLDSSTIKAHQTASTGRRQADEKKWKPTNGGVWDAAEVD</sequence>
<dbReference type="KEGG" id="pbs:Plabr_4493"/>
<evidence type="ECO:0000259" key="2">
    <source>
        <dbReference type="Pfam" id="PF13340"/>
    </source>
</evidence>
<dbReference type="PANTHER" id="PTHR46637:SF1">
    <property type="entry name" value="BLL5188 PROTEIN"/>
    <property type="match status" value="1"/>
</dbReference>
<dbReference type="STRING" id="756272.Plabr_4493"/>
<feature type="domain" description="Insertion element IS402-like" evidence="2">
    <location>
        <begin position="7"/>
        <end position="80"/>
    </location>
</feature>
<name>F0SLF8_RUBBR</name>